<dbReference type="EMBL" id="BJXA01000043">
    <property type="protein sequence ID" value="GEM40919.1"/>
    <property type="molecule type" value="Genomic_DNA"/>
</dbReference>
<evidence type="ECO:0000256" key="1">
    <source>
        <dbReference type="SAM" id="MobiDB-lite"/>
    </source>
</evidence>
<dbReference type="Proteomes" id="UP000321424">
    <property type="component" value="Unassembled WGS sequence"/>
</dbReference>
<organism evidence="2 3">
    <name type="scientific">Nocardia ninae NBRC 108245</name>
    <dbReference type="NCBI Taxonomy" id="1210091"/>
    <lineage>
        <taxon>Bacteria</taxon>
        <taxon>Bacillati</taxon>
        <taxon>Actinomycetota</taxon>
        <taxon>Actinomycetes</taxon>
        <taxon>Mycobacteriales</taxon>
        <taxon>Nocardiaceae</taxon>
        <taxon>Nocardia</taxon>
    </lineage>
</organism>
<sequence>MPPGGGWVIEEPPTKEPGVGEATGATPSTTDPWPPGGRHPPSTDDCYEVGGTKPLRFEPDAPASLVDPCNDWVPCHSCAVCNEGSRAVWNDRPSLARVPWLPVSLLPVFVPSPERVLETGWRESEPVPREELPLPIVDGAGPAPRGEPAWLLLDPP</sequence>
<gene>
    <name evidence="2" type="ORF">NN4_54380</name>
</gene>
<evidence type="ECO:0000313" key="2">
    <source>
        <dbReference type="EMBL" id="GEM40919.1"/>
    </source>
</evidence>
<accession>A0A511MK03</accession>
<proteinExistence type="predicted"/>
<evidence type="ECO:0000313" key="3">
    <source>
        <dbReference type="Proteomes" id="UP000321424"/>
    </source>
</evidence>
<name>A0A511MK03_9NOCA</name>
<feature type="region of interest" description="Disordered" evidence="1">
    <location>
        <begin position="1"/>
        <end position="53"/>
    </location>
</feature>
<reference evidence="2 3" key="1">
    <citation type="submission" date="2019-07" db="EMBL/GenBank/DDBJ databases">
        <title>Whole genome shotgun sequence of Nocardia ninae NBRC 108245.</title>
        <authorList>
            <person name="Hosoyama A."/>
            <person name="Uohara A."/>
            <person name="Ohji S."/>
            <person name="Ichikawa N."/>
        </authorList>
    </citation>
    <scope>NUCLEOTIDE SEQUENCE [LARGE SCALE GENOMIC DNA]</scope>
    <source>
        <strain evidence="2 3">NBRC 108245</strain>
    </source>
</reference>
<comment type="caution">
    <text evidence="2">The sequence shown here is derived from an EMBL/GenBank/DDBJ whole genome shotgun (WGS) entry which is preliminary data.</text>
</comment>
<keyword evidence="3" id="KW-1185">Reference proteome</keyword>
<dbReference type="AlphaFoldDB" id="A0A511MK03"/>
<protein>
    <submittedName>
        <fullName evidence="2">Uncharacterized protein</fullName>
    </submittedName>
</protein>